<dbReference type="SUPFAM" id="SSF51905">
    <property type="entry name" value="FAD/NAD(P)-binding domain"/>
    <property type="match status" value="1"/>
</dbReference>
<feature type="domain" description="FAD/NAD(P)-binding" evidence="4">
    <location>
        <begin position="10"/>
        <end position="301"/>
    </location>
</feature>
<dbReference type="GO" id="GO:0004791">
    <property type="term" value="F:thioredoxin-disulfide reductase (NADPH) activity"/>
    <property type="evidence" value="ECO:0007669"/>
    <property type="project" value="UniProtKB-EC"/>
</dbReference>
<organism evidence="5">
    <name type="scientific">uncultured Friedmanniella sp</name>
    <dbReference type="NCBI Taxonomy" id="335381"/>
    <lineage>
        <taxon>Bacteria</taxon>
        <taxon>Bacillati</taxon>
        <taxon>Actinomycetota</taxon>
        <taxon>Actinomycetes</taxon>
        <taxon>Propionibacteriales</taxon>
        <taxon>Nocardioidaceae</taxon>
        <taxon>Friedmanniella</taxon>
        <taxon>environmental samples</taxon>
    </lineage>
</organism>
<reference evidence="5" key="1">
    <citation type="submission" date="2020-02" db="EMBL/GenBank/DDBJ databases">
        <authorList>
            <person name="Meier V. D."/>
        </authorList>
    </citation>
    <scope>NUCLEOTIDE SEQUENCE</scope>
    <source>
        <strain evidence="5">AVDCRST_MAG48</strain>
    </source>
</reference>
<evidence type="ECO:0000313" key="5">
    <source>
        <dbReference type="EMBL" id="CAA9308941.1"/>
    </source>
</evidence>
<dbReference type="PRINTS" id="PR00368">
    <property type="entry name" value="FADPNR"/>
</dbReference>
<name>A0A6J4KM38_9ACTN</name>
<dbReference type="PRINTS" id="PR00469">
    <property type="entry name" value="PNDRDTASEII"/>
</dbReference>
<dbReference type="EMBL" id="CADCTS010000277">
    <property type="protein sequence ID" value="CAA9308941.1"/>
    <property type="molecule type" value="Genomic_DNA"/>
</dbReference>
<dbReference type="InterPro" id="IPR023753">
    <property type="entry name" value="FAD/NAD-binding_dom"/>
</dbReference>
<sequence>MEQAAGQDGYDVVVVGGGSAGLSGALALGRARRRVLVVDAGDPRNAPAAGVHNYLTSEGMPPAELLAAGRAEVEGYGVEVRRGRAVSAAPLVAGPGRLAFAVDLADGTRFTARRLLVTTGLTDVLPDVPGVAERWGRDVVHCPYCHGHEVRDEPIGVLGTGPMAVHQALLFRQWSPDVVLFQHTAPALTDEQAEQLAARGVEVVAEAVATLEVVDDRLAGVRLVSGAVVARRVLAVSPGFVARSGVLDGLGVRTEDFRMGEHVLGTVLPSDPMGATSVPGVWVAGNVTAPMAQVVVAAGAGLQAAAALNGDLVLEDTALAVARRREEAGAYAGRP</sequence>
<dbReference type="AlphaFoldDB" id="A0A6J4KM38"/>
<protein>
    <submittedName>
        <fullName evidence="5">Thioredoxin reductase</fullName>
        <ecNumber evidence="5">1.8.1.9</ecNumber>
    </submittedName>
</protein>
<evidence type="ECO:0000256" key="3">
    <source>
        <dbReference type="ARBA" id="ARBA00048132"/>
    </source>
</evidence>
<dbReference type="EC" id="1.8.1.9" evidence="5"/>
<dbReference type="PANTHER" id="PTHR48105">
    <property type="entry name" value="THIOREDOXIN REDUCTASE 1-RELATED-RELATED"/>
    <property type="match status" value="1"/>
</dbReference>
<dbReference type="InterPro" id="IPR050097">
    <property type="entry name" value="Ferredoxin-NADP_redctase_2"/>
</dbReference>
<evidence type="ECO:0000256" key="2">
    <source>
        <dbReference type="ARBA" id="ARBA00023002"/>
    </source>
</evidence>
<dbReference type="Pfam" id="PF07992">
    <property type="entry name" value="Pyr_redox_2"/>
    <property type="match status" value="1"/>
</dbReference>
<keyword evidence="2 5" id="KW-0560">Oxidoreductase</keyword>
<keyword evidence="1" id="KW-0285">Flavoprotein</keyword>
<dbReference type="InterPro" id="IPR036188">
    <property type="entry name" value="FAD/NAD-bd_sf"/>
</dbReference>
<evidence type="ECO:0000259" key="4">
    <source>
        <dbReference type="Pfam" id="PF07992"/>
    </source>
</evidence>
<comment type="catalytic activity">
    <reaction evidence="3">
        <text>[thioredoxin]-dithiol + NADP(+) = [thioredoxin]-disulfide + NADPH + H(+)</text>
        <dbReference type="Rhea" id="RHEA:20345"/>
        <dbReference type="Rhea" id="RHEA-COMP:10698"/>
        <dbReference type="Rhea" id="RHEA-COMP:10700"/>
        <dbReference type="ChEBI" id="CHEBI:15378"/>
        <dbReference type="ChEBI" id="CHEBI:29950"/>
        <dbReference type="ChEBI" id="CHEBI:50058"/>
        <dbReference type="ChEBI" id="CHEBI:57783"/>
        <dbReference type="ChEBI" id="CHEBI:58349"/>
        <dbReference type="EC" id="1.8.1.9"/>
    </reaction>
</comment>
<gene>
    <name evidence="5" type="ORF">AVDCRST_MAG48-1899</name>
</gene>
<dbReference type="Gene3D" id="3.50.50.60">
    <property type="entry name" value="FAD/NAD(P)-binding domain"/>
    <property type="match status" value="2"/>
</dbReference>
<accession>A0A6J4KM38</accession>
<proteinExistence type="predicted"/>
<evidence type="ECO:0000256" key="1">
    <source>
        <dbReference type="ARBA" id="ARBA00022630"/>
    </source>
</evidence>